<dbReference type="Pfam" id="PF06761">
    <property type="entry name" value="IcmF-related"/>
    <property type="match status" value="1"/>
</dbReference>
<dbReference type="PANTHER" id="PTHR36153">
    <property type="entry name" value="INNER MEMBRANE PROTEIN-RELATED"/>
    <property type="match status" value="1"/>
</dbReference>
<keyword evidence="2" id="KW-0812">Transmembrane</keyword>
<proteinExistence type="predicted"/>
<feature type="transmembrane region" description="Helical" evidence="2">
    <location>
        <begin position="12"/>
        <end position="37"/>
    </location>
</feature>
<evidence type="ECO:0000313" key="7">
    <source>
        <dbReference type="Proteomes" id="UP000029577"/>
    </source>
</evidence>
<feature type="compositionally biased region" description="Basic and acidic residues" evidence="1">
    <location>
        <begin position="417"/>
        <end position="427"/>
    </location>
</feature>
<dbReference type="Proteomes" id="UP000029577">
    <property type="component" value="Unassembled WGS sequence"/>
</dbReference>
<evidence type="ECO:0000313" key="6">
    <source>
        <dbReference type="EMBL" id="KGD72606.1"/>
    </source>
</evidence>
<dbReference type="InterPro" id="IPR027417">
    <property type="entry name" value="P-loop_NTPase"/>
</dbReference>
<dbReference type="PANTHER" id="PTHR36153:SF1">
    <property type="entry name" value="TYPE VI SECRETION SYSTEM COMPONENT TSSM1"/>
    <property type="match status" value="1"/>
</dbReference>
<keyword evidence="2" id="KW-1133">Transmembrane helix</keyword>
<dbReference type="InterPro" id="IPR017731">
    <property type="entry name" value="TssM1-like"/>
</dbReference>
<feature type="domain" description="Type VI secretion system IcmF C-terminal" evidence="3">
    <location>
        <begin position="1089"/>
        <end position="1191"/>
    </location>
</feature>
<feature type="domain" description="Type VI secretion system component TssM1 N-terminal" evidence="5">
    <location>
        <begin position="208"/>
        <end position="480"/>
    </location>
</feature>
<keyword evidence="2" id="KW-0472">Membrane</keyword>
<evidence type="ECO:0000256" key="2">
    <source>
        <dbReference type="SAM" id="Phobius"/>
    </source>
</evidence>
<evidence type="ECO:0000259" key="3">
    <source>
        <dbReference type="Pfam" id="PF06744"/>
    </source>
</evidence>
<dbReference type="EMBL" id="JPKR02000003">
    <property type="protein sequence ID" value="KGD72606.1"/>
    <property type="molecule type" value="Genomic_DNA"/>
</dbReference>
<feature type="transmembrane region" description="Helical" evidence="2">
    <location>
        <begin position="473"/>
        <end position="494"/>
    </location>
</feature>
<dbReference type="Pfam" id="PF14331">
    <property type="entry name" value="IcmF-related_N"/>
    <property type="match status" value="1"/>
</dbReference>
<dbReference type="AlphaFoldDB" id="A0A095T6U8"/>
<protein>
    <submittedName>
        <fullName evidence="6">Type VI secretion system protein ImpL</fullName>
    </submittedName>
</protein>
<gene>
    <name evidence="6" type="ORF">HA49_18110</name>
</gene>
<dbReference type="InterPro" id="IPR009612">
    <property type="entry name" value="IcmF-rel"/>
</dbReference>
<dbReference type="STRING" id="642227.HA49_18110"/>
<dbReference type="RefSeq" id="WP_038022400.1">
    <property type="nucleotide sequence ID" value="NZ_JPKR02000003.1"/>
</dbReference>
<dbReference type="Pfam" id="PF06744">
    <property type="entry name" value="IcmF_C"/>
    <property type="match status" value="1"/>
</dbReference>
<dbReference type="SUPFAM" id="SSF52540">
    <property type="entry name" value="P-loop containing nucleoside triphosphate hydrolases"/>
    <property type="match status" value="1"/>
</dbReference>
<comment type="caution">
    <text evidence="6">The sequence shown here is derived from an EMBL/GenBank/DDBJ whole genome shotgun (WGS) entry which is preliminary data.</text>
</comment>
<dbReference type="InterPro" id="IPR010623">
    <property type="entry name" value="IcmF_C"/>
</dbReference>
<organism evidence="6 7">
    <name type="scientific">Tatumella morbirosei</name>
    <dbReference type="NCBI Taxonomy" id="642227"/>
    <lineage>
        <taxon>Bacteria</taxon>
        <taxon>Pseudomonadati</taxon>
        <taxon>Pseudomonadota</taxon>
        <taxon>Gammaproteobacteria</taxon>
        <taxon>Enterobacterales</taxon>
        <taxon>Erwiniaceae</taxon>
        <taxon>Tatumella</taxon>
    </lineage>
</organism>
<feature type="domain" description="IcmF-related" evidence="4">
    <location>
        <begin position="532"/>
        <end position="836"/>
    </location>
</feature>
<evidence type="ECO:0000256" key="1">
    <source>
        <dbReference type="SAM" id="MobiDB-lite"/>
    </source>
</evidence>
<dbReference type="NCBIfam" id="TIGR03348">
    <property type="entry name" value="VI_IcmF"/>
    <property type="match status" value="1"/>
</dbReference>
<sequence>MFRTMFSIIRSRLLWGVVGITAVCLLIWTIGPLVAIGDYRPLESETNRFIAIGVLYLFWVLFRLVPRLWRRWQNRRLVRKLEPAPAEEAPQENSSQDPVLAARFNEATQLLRQARFNRPESRFRPKWLQRFDRKYLYQLPWYMLIGAPGSGKTTALVNSGLHFPLADHFGKNALRGVGGTRNCDWWFTDEAVLLDTAGRYTTQESDKQQDAGEWRSFIALLKKYRPRQPVNGAIITISVSDLLSEPEEARHQQATSLRKRLLELREQLAIPFPVYVLVTKTDLLKGFTSSFSAMNKAQRDQIWGFTWPWQQSIHNLSEEFEYQFNRLHRRLEAGLSDLMISEHDALKRAEMYLFPQEFLTLKPLLQHYLSVVFAVTGYETTLVPRGVYFTSGTREGLPFDRVMGQMSRALGLPALPSHEEESDKPWDPQDPPSPVPAGRGQSFFLHRLLEDVVFREAGLAGVNRWWEYRSRMLYWSAYALLGVALLIAVIWWTASYQHNKNYLATVQQRVPLVEKQAKTLPPLTTSDLFVLLPFLDNLAHLPDSKNIDDLTAPPYSWRAGLYRGTEVSSASDSLYQRALQQMLLPVISRNITDWVRNDNGSDVDYSYEALKAYQMLYLPQHYDGKFLHAWIMLNVQRTQGANTAQTALQALDYHLGQLLDNKINASPFERDDNLVVRQIDMINRSPLSARVYGRLKRLLIPRITRGVSLTDLSGSQTELVFARKSGRPLTDAIPGFYTPAGYWGLFNSNISNVSTSLLNEDKWVLSRSETPEEQKTLENTVRRLYMADYIQQWDGLLQDIELKPVAGIESRINAARMLSGRTSPLRLMIINLSRNLTLEKQQKKEKPSLLERSTHYVNNNATATLQALFRARKAAQDGNIQAPEQMVMAHFAPIIEQAQSSDAQTGSIPFDAQLKDIDDLYNYLTAVQDASNSGMAPPQSEIISRMQADAGRQPEPFRSILTSLVLGASSDTQKRNMNNVQKRADVEVGSFCRQAIAGRYPFAPHSAVDVTPDDLARVFAPGTGLMDSFFRENLANKVDTTHSSWRYSPGVDGKSLPGGVSLLRPFQQAQAIREALFANGSASPSYRLTITPVSMDNAILNLTLDVDGQIIRYSHGPQTPQIVSWPGSGNTQQVRLQIGLTDGTTSTLNTTGPWALNRLFDKARISPGNNRSGHLATFIIGGRQVVLEYTPNSIRNPLQLPAFSCP</sequence>
<dbReference type="InterPro" id="IPR053156">
    <property type="entry name" value="T6SS_TssM-like"/>
</dbReference>
<feature type="region of interest" description="Disordered" evidence="1">
    <location>
        <begin position="416"/>
        <end position="435"/>
    </location>
</feature>
<reference evidence="6" key="1">
    <citation type="submission" date="2014-12" db="EMBL/GenBank/DDBJ databases">
        <title>The draft genome of the Tatumella morbirosei type strain, LMG23360T isolated from pineapple rot.</title>
        <authorList>
            <person name="Smits T.H."/>
            <person name="Palmer M."/>
            <person name="Venter S.N."/>
            <person name="Duffy B."/>
            <person name="Steenkamp E.T."/>
            <person name="Chan W.Y."/>
            <person name="Coutinho T.A."/>
            <person name="Coetzee M.P."/>
            <person name="De Maayer P."/>
        </authorList>
    </citation>
    <scope>NUCLEOTIDE SEQUENCE [LARGE SCALE GENOMIC DNA]</scope>
    <source>
        <strain evidence="6">LMG 23360</strain>
    </source>
</reference>
<keyword evidence="7" id="KW-1185">Reference proteome</keyword>
<accession>A0A095T6U8</accession>
<dbReference type="InterPro" id="IPR025743">
    <property type="entry name" value="TssM1_N"/>
</dbReference>
<evidence type="ECO:0000259" key="5">
    <source>
        <dbReference type="Pfam" id="PF14331"/>
    </source>
</evidence>
<evidence type="ECO:0000259" key="4">
    <source>
        <dbReference type="Pfam" id="PF06761"/>
    </source>
</evidence>
<dbReference type="eggNOG" id="COG3523">
    <property type="taxonomic scope" value="Bacteria"/>
</dbReference>
<feature type="transmembrane region" description="Helical" evidence="2">
    <location>
        <begin position="49"/>
        <end position="69"/>
    </location>
</feature>
<dbReference type="OrthoDB" id="9758229at2"/>
<name>A0A095T6U8_9GAMM</name>